<accession>A0A1Y1UW74</accession>
<reference evidence="2 3" key="1">
    <citation type="submission" date="2016-08" db="EMBL/GenBank/DDBJ databases">
        <title>Genomes of anaerobic fungi encode conserved fungal cellulosomes for biomass hydrolysis.</title>
        <authorList>
            <consortium name="DOE Joint Genome Institute"/>
            <person name="Haitjema C.H."/>
            <person name="Gilmore S.P."/>
            <person name="Henske J.K."/>
            <person name="Solomon K.V."/>
            <person name="De Groot R."/>
            <person name="Kuo A."/>
            <person name="Mondo S.J."/>
            <person name="Salamov A.A."/>
            <person name="Labutti K."/>
            <person name="Zhao Z."/>
            <person name="Chiniquy J."/>
            <person name="Barry K."/>
            <person name="Brewer H.M."/>
            <person name="Purvine S.O."/>
            <person name="Wright A.T."/>
            <person name="Boxma B."/>
            <person name="Van Alen T."/>
            <person name="Hackstein J.H."/>
            <person name="Baker S.E."/>
            <person name="Grigoriev I.V."/>
            <person name="O'Malley M.A."/>
        </authorList>
    </citation>
    <scope>NUCLEOTIDE SEQUENCE [LARGE SCALE GENOMIC DNA]</scope>
    <source>
        <strain evidence="3">finn</strain>
    </source>
</reference>
<keyword evidence="3" id="KW-1185">Reference proteome</keyword>
<sequence length="60" mass="6983">MNIFILLITIIVTIIKCISAQNYNKEECIIVNKLLQKDQSYNCCYNRRINCSNDGHVTDM</sequence>
<protein>
    <submittedName>
        <fullName evidence="2">Uncharacterized protein</fullName>
    </submittedName>
</protein>
<evidence type="ECO:0000313" key="3">
    <source>
        <dbReference type="Proteomes" id="UP000193719"/>
    </source>
</evidence>
<reference evidence="2 3" key="2">
    <citation type="submission" date="2016-08" db="EMBL/GenBank/DDBJ databases">
        <title>Pervasive Adenine N6-methylation of Active Genes in Fungi.</title>
        <authorList>
            <consortium name="DOE Joint Genome Institute"/>
            <person name="Mondo S.J."/>
            <person name="Dannebaum R.O."/>
            <person name="Kuo R.C."/>
            <person name="Labutti K."/>
            <person name="Haridas S."/>
            <person name="Kuo A."/>
            <person name="Salamov A."/>
            <person name="Ahrendt S.R."/>
            <person name="Lipzen A."/>
            <person name="Sullivan W."/>
            <person name="Andreopoulos W.B."/>
            <person name="Clum A."/>
            <person name="Lindquist E."/>
            <person name="Daum C."/>
            <person name="Ramamoorthy G.K."/>
            <person name="Gryganskyi A."/>
            <person name="Culley D."/>
            <person name="Magnuson J.K."/>
            <person name="James T.Y."/>
            <person name="O'Malley M.A."/>
            <person name="Stajich J.E."/>
            <person name="Spatafora J.W."/>
            <person name="Visel A."/>
            <person name="Grigoriev I.V."/>
        </authorList>
    </citation>
    <scope>NUCLEOTIDE SEQUENCE [LARGE SCALE GENOMIC DNA]</scope>
    <source>
        <strain evidence="3">finn</strain>
    </source>
</reference>
<comment type="caution">
    <text evidence="2">The sequence shown here is derived from an EMBL/GenBank/DDBJ whole genome shotgun (WGS) entry which is preliminary data.</text>
</comment>
<evidence type="ECO:0000256" key="1">
    <source>
        <dbReference type="SAM" id="SignalP"/>
    </source>
</evidence>
<dbReference type="AlphaFoldDB" id="A0A1Y1UW74"/>
<organism evidence="2 3">
    <name type="scientific">Piromyces finnis</name>
    <dbReference type="NCBI Taxonomy" id="1754191"/>
    <lineage>
        <taxon>Eukaryota</taxon>
        <taxon>Fungi</taxon>
        <taxon>Fungi incertae sedis</taxon>
        <taxon>Chytridiomycota</taxon>
        <taxon>Chytridiomycota incertae sedis</taxon>
        <taxon>Neocallimastigomycetes</taxon>
        <taxon>Neocallimastigales</taxon>
        <taxon>Neocallimastigaceae</taxon>
        <taxon>Piromyces</taxon>
    </lineage>
</organism>
<proteinExistence type="predicted"/>
<keyword evidence="1" id="KW-0732">Signal</keyword>
<feature type="chain" id="PRO_5012372548" evidence="1">
    <location>
        <begin position="21"/>
        <end position="60"/>
    </location>
</feature>
<dbReference type="Proteomes" id="UP000193719">
    <property type="component" value="Unassembled WGS sequence"/>
</dbReference>
<name>A0A1Y1UW74_9FUNG</name>
<feature type="signal peptide" evidence="1">
    <location>
        <begin position="1"/>
        <end position="20"/>
    </location>
</feature>
<evidence type="ECO:0000313" key="2">
    <source>
        <dbReference type="EMBL" id="ORX42347.1"/>
    </source>
</evidence>
<gene>
    <name evidence="2" type="ORF">BCR36DRAFT_159630</name>
</gene>
<dbReference type="EMBL" id="MCFH01000066">
    <property type="protein sequence ID" value="ORX42347.1"/>
    <property type="molecule type" value="Genomic_DNA"/>
</dbReference>